<accession>A0A0K6GAV7</accession>
<proteinExistence type="predicted"/>
<sequence length="141" mass="14779">MFRRLSLFVVASLALFANAQFPTCAQCKWSMNALGLVTDSVGTVLQPASVKPLQGAAASRTMHACVKTRPTAMLQTIASGPPARAPTGRALTIMPLSCATKLVSPSRTARIHQPGSAVFLLSMSRPACKSLASKPPTKSRG</sequence>
<gene>
    <name evidence="2" type="ORF">RSOLAG22IIIB_05971</name>
</gene>
<name>A0A0K6GAV7_9AGAM</name>
<dbReference type="EMBL" id="CYGV01001578">
    <property type="protein sequence ID" value="CUA75606.1"/>
    <property type="molecule type" value="Genomic_DNA"/>
</dbReference>
<reference evidence="2 3" key="1">
    <citation type="submission" date="2015-07" db="EMBL/GenBank/DDBJ databases">
        <authorList>
            <person name="Noorani M."/>
        </authorList>
    </citation>
    <scope>NUCLEOTIDE SEQUENCE [LARGE SCALE GENOMIC DNA]</scope>
    <source>
        <strain evidence="2">BBA 69670</strain>
    </source>
</reference>
<keyword evidence="3" id="KW-1185">Reference proteome</keyword>
<dbReference type="Proteomes" id="UP000044841">
    <property type="component" value="Unassembled WGS sequence"/>
</dbReference>
<feature type="chain" id="PRO_5005503220" evidence="1">
    <location>
        <begin position="20"/>
        <end position="141"/>
    </location>
</feature>
<dbReference type="AlphaFoldDB" id="A0A0K6GAV7"/>
<organism evidence="2 3">
    <name type="scientific">Rhizoctonia solani</name>
    <dbReference type="NCBI Taxonomy" id="456999"/>
    <lineage>
        <taxon>Eukaryota</taxon>
        <taxon>Fungi</taxon>
        <taxon>Dikarya</taxon>
        <taxon>Basidiomycota</taxon>
        <taxon>Agaricomycotina</taxon>
        <taxon>Agaricomycetes</taxon>
        <taxon>Cantharellales</taxon>
        <taxon>Ceratobasidiaceae</taxon>
        <taxon>Rhizoctonia</taxon>
    </lineage>
</organism>
<keyword evidence="1" id="KW-0732">Signal</keyword>
<evidence type="ECO:0000313" key="2">
    <source>
        <dbReference type="EMBL" id="CUA75606.1"/>
    </source>
</evidence>
<evidence type="ECO:0000313" key="3">
    <source>
        <dbReference type="Proteomes" id="UP000044841"/>
    </source>
</evidence>
<feature type="signal peptide" evidence="1">
    <location>
        <begin position="1"/>
        <end position="19"/>
    </location>
</feature>
<protein>
    <submittedName>
        <fullName evidence="2">Uncharacterized protein</fullName>
    </submittedName>
</protein>
<evidence type="ECO:0000256" key="1">
    <source>
        <dbReference type="SAM" id="SignalP"/>
    </source>
</evidence>